<comment type="similarity">
    <text evidence="3 9 11">Belongs to the uracil-DNA glycosylase (UDG) superfamily. UNG family.</text>
</comment>
<comment type="function">
    <text evidence="2 9 11">Excises uracil residues from the DNA which can arise as a result of misincorporation of dUMP residues by DNA polymerase or due to deamination of cytosine.</text>
</comment>
<dbReference type="NCBIfam" id="TIGR00628">
    <property type="entry name" value="ung"/>
    <property type="match status" value="1"/>
</dbReference>
<dbReference type="Pfam" id="PF03167">
    <property type="entry name" value="UDG"/>
    <property type="match status" value="1"/>
</dbReference>
<dbReference type="NCBIfam" id="NF003588">
    <property type="entry name" value="PRK05254.1-1"/>
    <property type="match status" value="1"/>
</dbReference>
<keyword evidence="8 9" id="KW-0234">DNA repair</keyword>
<evidence type="ECO:0000256" key="10">
    <source>
        <dbReference type="PROSITE-ProRule" id="PRU10072"/>
    </source>
</evidence>
<dbReference type="SMART" id="SM00986">
    <property type="entry name" value="UDG"/>
    <property type="match status" value="1"/>
</dbReference>
<evidence type="ECO:0000256" key="7">
    <source>
        <dbReference type="ARBA" id="ARBA00022801"/>
    </source>
</evidence>
<dbReference type="InterPro" id="IPR036895">
    <property type="entry name" value="Uracil-DNA_glycosylase-like_sf"/>
</dbReference>
<dbReference type="SMART" id="SM00987">
    <property type="entry name" value="UreE_C"/>
    <property type="match status" value="1"/>
</dbReference>
<feature type="domain" description="Uracil-DNA glycosylase-like" evidence="12">
    <location>
        <begin position="56"/>
        <end position="217"/>
    </location>
</feature>
<dbReference type="PANTHER" id="PTHR11264:SF0">
    <property type="entry name" value="URACIL-DNA GLYCOSYLASE"/>
    <property type="match status" value="1"/>
</dbReference>
<dbReference type="Proteomes" id="UP001222275">
    <property type="component" value="Chromosome"/>
</dbReference>
<reference evidence="13 14" key="1">
    <citation type="submission" date="2022-06" db="EMBL/GenBank/DDBJ databases">
        <title>Thiomicrohabdus sp. nov, an obligately chemolithoautotrophic, sulfur-oxidizing bacterium isolated from beach of Guanyin Mountain. Amoy.</title>
        <authorList>
            <person name="Zhu H."/>
        </authorList>
    </citation>
    <scope>NUCLEOTIDE SEQUENCE [LARGE SCALE GENOMIC DNA]</scope>
    <source>
        <strain evidence="13 14">XGS-01</strain>
    </source>
</reference>
<evidence type="ECO:0000256" key="11">
    <source>
        <dbReference type="RuleBase" id="RU003780"/>
    </source>
</evidence>
<dbReference type="Gene3D" id="3.40.470.10">
    <property type="entry name" value="Uracil-DNA glycosylase-like domain"/>
    <property type="match status" value="1"/>
</dbReference>
<keyword evidence="6 9" id="KW-0227">DNA damage</keyword>
<dbReference type="InterPro" id="IPR018085">
    <property type="entry name" value="Ura-DNA_Glyclase_AS"/>
</dbReference>
<evidence type="ECO:0000256" key="4">
    <source>
        <dbReference type="ARBA" id="ARBA00012030"/>
    </source>
</evidence>
<evidence type="ECO:0000256" key="9">
    <source>
        <dbReference type="HAMAP-Rule" id="MF_00148"/>
    </source>
</evidence>
<comment type="subcellular location">
    <subcellularLocation>
        <location evidence="9">Cytoplasm</location>
    </subcellularLocation>
</comment>
<gene>
    <name evidence="9 13" type="primary">ung</name>
    <name evidence="13" type="ORF">NR989_02190</name>
</gene>
<sequence length="229" mass="25791">MIDNNLDIKLDSSWLPYLENEFSKPYMQELRAFLTSEKASGKKILPKTSEWFNALNSTPLDQVKVIIIGQDPYPTPGHAHGLCFSVKPDVKPLPKSLLNINKELMTDIGVDNQHTGNLQPWANQGVLLLNAVLTVEAGLTNSHQNKGWEQFTDAVIEVVNAQNEHCVFVLWGAYAQKKGKMIDRHKHLVIESPHPSPLSAYRGFFGSQPFSKTNAYLKKNNKSIINWQL</sequence>
<accession>A0ABY8CE62</accession>
<keyword evidence="13" id="KW-0326">Glycosidase</keyword>
<dbReference type="EMBL" id="CP102381">
    <property type="protein sequence ID" value="WEJ63082.1"/>
    <property type="molecule type" value="Genomic_DNA"/>
</dbReference>
<dbReference type="HAMAP" id="MF_00148">
    <property type="entry name" value="UDG"/>
    <property type="match status" value="1"/>
</dbReference>
<dbReference type="PANTHER" id="PTHR11264">
    <property type="entry name" value="URACIL-DNA GLYCOSYLASE"/>
    <property type="match status" value="1"/>
</dbReference>
<proteinExistence type="inferred from homology"/>
<dbReference type="NCBIfam" id="NF003591">
    <property type="entry name" value="PRK05254.1-4"/>
    <property type="match status" value="1"/>
</dbReference>
<dbReference type="NCBIfam" id="NF003589">
    <property type="entry name" value="PRK05254.1-2"/>
    <property type="match status" value="1"/>
</dbReference>
<dbReference type="InterPro" id="IPR002043">
    <property type="entry name" value="UDG_fam1"/>
</dbReference>
<feature type="active site" description="Proton acceptor" evidence="9 10">
    <location>
        <position position="71"/>
    </location>
</feature>
<evidence type="ECO:0000256" key="2">
    <source>
        <dbReference type="ARBA" id="ARBA00002631"/>
    </source>
</evidence>
<dbReference type="EC" id="3.2.2.27" evidence="4 9"/>
<evidence type="ECO:0000313" key="13">
    <source>
        <dbReference type="EMBL" id="WEJ63082.1"/>
    </source>
</evidence>
<organism evidence="13 14">
    <name type="scientific">Thiomicrorhabdus lithotrophica</name>
    <dbReference type="NCBI Taxonomy" id="2949997"/>
    <lineage>
        <taxon>Bacteria</taxon>
        <taxon>Pseudomonadati</taxon>
        <taxon>Pseudomonadota</taxon>
        <taxon>Gammaproteobacteria</taxon>
        <taxon>Thiotrichales</taxon>
        <taxon>Piscirickettsiaceae</taxon>
        <taxon>Thiomicrorhabdus</taxon>
    </lineage>
</organism>
<evidence type="ECO:0000256" key="8">
    <source>
        <dbReference type="ARBA" id="ARBA00023204"/>
    </source>
</evidence>
<dbReference type="RefSeq" id="WP_275595335.1">
    <property type="nucleotide sequence ID" value="NZ_CP102381.1"/>
</dbReference>
<dbReference type="GO" id="GO:0004844">
    <property type="term" value="F:uracil DNA N-glycosylase activity"/>
    <property type="evidence" value="ECO:0007669"/>
    <property type="project" value="UniProtKB-EC"/>
</dbReference>
<dbReference type="NCBIfam" id="NF003592">
    <property type="entry name" value="PRK05254.1-5"/>
    <property type="match status" value="1"/>
</dbReference>
<evidence type="ECO:0000313" key="14">
    <source>
        <dbReference type="Proteomes" id="UP001222275"/>
    </source>
</evidence>
<comment type="catalytic activity">
    <reaction evidence="1 9 11">
        <text>Hydrolyzes single-stranded DNA or mismatched double-stranded DNA and polynucleotides, releasing free uracil.</text>
        <dbReference type="EC" id="3.2.2.27"/>
    </reaction>
</comment>
<dbReference type="InterPro" id="IPR005122">
    <property type="entry name" value="Uracil-DNA_glycosylase-like"/>
</dbReference>
<keyword evidence="14" id="KW-1185">Reference proteome</keyword>
<protein>
    <recommendedName>
        <fullName evidence="5 9">Uracil-DNA glycosylase</fullName>
        <shortName evidence="9">UDG</shortName>
        <ecNumber evidence="4 9">3.2.2.27</ecNumber>
    </recommendedName>
</protein>
<evidence type="ECO:0000256" key="3">
    <source>
        <dbReference type="ARBA" id="ARBA00008184"/>
    </source>
</evidence>
<evidence type="ECO:0000256" key="1">
    <source>
        <dbReference type="ARBA" id="ARBA00001400"/>
    </source>
</evidence>
<evidence type="ECO:0000259" key="12">
    <source>
        <dbReference type="SMART" id="SM00986"/>
    </source>
</evidence>
<evidence type="ECO:0000256" key="5">
    <source>
        <dbReference type="ARBA" id="ARBA00018429"/>
    </source>
</evidence>
<keyword evidence="9" id="KW-0963">Cytoplasm</keyword>
<dbReference type="PROSITE" id="PS00130">
    <property type="entry name" value="U_DNA_GLYCOSYLASE"/>
    <property type="match status" value="1"/>
</dbReference>
<dbReference type="CDD" id="cd10027">
    <property type="entry name" value="UDG-F1-like"/>
    <property type="match status" value="1"/>
</dbReference>
<evidence type="ECO:0000256" key="6">
    <source>
        <dbReference type="ARBA" id="ARBA00022763"/>
    </source>
</evidence>
<name>A0ABY8CE62_9GAMM</name>
<dbReference type="SUPFAM" id="SSF52141">
    <property type="entry name" value="Uracil-DNA glycosylase-like"/>
    <property type="match status" value="1"/>
</dbReference>
<keyword evidence="7 9" id="KW-0378">Hydrolase</keyword>